<dbReference type="KEGG" id="clac:EG342_16230"/>
<evidence type="ECO:0000313" key="2">
    <source>
        <dbReference type="EMBL" id="PNW11710.1"/>
    </source>
</evidence>
<dbReference type="EMBL" id="CP033924">
    <property type="protein sequence ID" value="AZA83329.1"/>
    <property type="molecule type" value="Genomic_DNA"/>
</dbReference>
<protein>
    <recommendedName>
        <fullName evidence="5">Lipoprotein</fullName>
    </recommendedName>
</protein>
<reference evidence="2 3" key="1">
    <citation type="submission" date="2018-01" db="EMBL/GenBank/DDBJ databases">
        <title>Draft genome sequences of Chryseobacterium lactis NCTC11390, Chryseobacterium oncorhynchi 701B-08, and Chryseobacterium viscerum 687B-08.</title>
        <authorList>
            <person name="Jeong J.-J."/>
            <person name="Lee Y.J."/>
            <person name="Park B."/>
            <person name="Choi I.-G."/>
            <person name="Kim K.D."/>
        </authorList>
    </citation>
    <scope>NUCLEOTIDE SEQUENCE [LARGE SCALE GENOMIC DNA]</scope>
    <source>
        <strain evidence="2 3">NCTC11390</strain>
    </source>
</reference>
<accession>A0A3G6RNM2</accession>
<proteinExistence type="predicted"/>
<evidence type="ECO:0000313" key="3">
    <source>
        <dbReference type="Proteomes" id="UP000236262"/>
    </source>
</evidence>
<dbReference type="PROSITE" id="PS51257">
    <property type="entry name" value="PROKAR_LIPOPROTEIN"/>
    <property type="match status" value="1"/>
</dbReference>
<evidence type="ECO:0000313" key="1">
    <source>
        <dbReference type="EMBL" id="AZA83329.1"/>
    </source>
</evidence>
<sequence length="125" mass="14617">MIRFKKILNQKVMIKKMIILIAYSLLVACNQKEKSDRAEVIAITDSSKIKKDEAVIILNNVQSWVKKGVTKELSSTKVNNEINPLMNKYQNLLRKMNKRDSSEVQNYRIKLINELIDLQIQQNKR</sequence>
<organism evidence="2 3">
    <name type="scientific">Chryseobacterium lactis</name>
    <dbReference type="NCBI Taxonomy" id="1241981"/>
    <lineage>
        <taxon>Bacteria</taxon>
        <taxon>Pseudomonadati</taxon>
        <taxon>Bacteroidota</taxon>
        <taxon>Flavobacteriia</taxon>
        <taxon>Flavobacteriales</taxon>
        <taxon>Weeksellaceae</taxon>
        <taxon>Chryseobacterium group</taxon>
        <taxon>Chryseobacterium</taxon>
    </lineage>
</organism>
<evidence type="ECO:0000313" key="4">
    <source>
        <dbReference type="Proteomes" id="UP000279972"/>
    </source>
</evidence>
<dbReference type="AlphaFoldDB" id="A0A3G6RNM2"/>
<reference evidence="1 4" key="2">
    <citation type="submission" date="2018-11" db="EMBL/GenBank/DDBJ databases">
        <title>Proposal to divide the Flavobacteriaceae and reorganize its genera based on Amino Acid Identity values calculated from whole genome sequences.</title>
        <authorList>
            <person name="Nicholson A.C."/>
            <person name="Gulvik C.A."/>
            <person name="Whitney A.M."/>
            <person name="Humrighouse B.W."/>
            <person name="Bell M."/>
            <person name="Holmes B."/>
            <person name="Steigerwalt A.G."/>
            <person name="Villarma A."/>
            <person name="Sheth M."/>
            <person name="Batra D."/>
            <person name="Pryor J."/>
            <person name="Bernardet J.-F."/>
            <person name="Hugo C."/>
            <person name="Kampfer P."/>
            <person name="Newman J."/>
            <person name="McQuiston J.R."/>
        </authorList>
    </citation>
    <scope>NUCLEOTIDE SEQUENCE [LARGE SCALE GENOMIC DNA]</scope>
    <source>
        <strain evidence="1 4">KC_1864</strain>
    </source>
</reference>
<dbReference type="Proteomes" id="UP000279972">
    <property type="component" value="Chromosome"/>
</dbReference>
<dbReference type="Proteomes" id="UP000236262">
    <property type="component" value="Unassembled WGS sequence"/>
</dbReference>
<evidence type="ECO:0008006" key="5">
    <source>
        <dbReference type="Google" id="ProtNLM"/>
    </source>
</evidence>
<dbReference type="EMBL" id="PPEH01000011">
    <property type="protein sequence ID" value="PNW11710.1"/>
    <property type="molecule type" value="Genomic_DNA"/>
</dbReference>
<gene>
    <name evidence="2" type="ORF">C1637_21630</name>
    <name evidence="1" type="ORF">EG342_16230</name>
</gene>
<name>A0A3G6RNM2_CHRLC</name>
<keyword evidence="4" id="KW-1185">Reference proteome</keyword>